<gene>
    <name evidence="2" type="ORF">BBN63_07385</name>
</gene>
<dbReference type="EMBL" id="CP018047">
    <property type="protein sequence ID" value="AQU66099.1"/>
    <property type="molecule type" value="Genomic_DNA"/>
</dbReference>
<keyword evidence="1" id="KW-0812">Transmembrane</keyword>
<dbReference type="OrthoDB" id="4215733at2"/>
<dbReference type="AlphaFoldDB" id="A0A1U9QPU9"/>
<evidence type="ECO:0000256" key="1">
    <source>
        <dbReference type="SAM" id="Phobius"/>
    </source>
</evidence>
<feature type="transmembrane region" description="Helical" evidence="1">
    <location>
        <begin position="63"/>
        <end position="82"/>
    </location>
</feature>
<dbReference type="KEGG" id="snw:BBN63_07385"/>
<organism evidence="2 3">
    <name type="scientific">Streptomyces niveus</name>
    <name type="common">Streptomyces spheroides</name>
    <dbReference type="NCBI Taxonomy" id="193462"/>
    <lineage>
        <taxon>Bacteria</taxon>
        <taxon>Bacillati</taxon>
        <taxon>Actinomycetota</taxon>
        <taxon>Actinomycetes</taxon>
        <taxon>Kitasatosporales</taxon>
        <taxon>Streptomycetaceae</taxon>
        <taxon>Streptomyces</taxon>
    </lineage>
</organism>
<reference evidence="2 3" key="1">
    <citation type="submission" date="2016-11" db="EMBL/GenBank/DDBJ databases">
        <title>Complete genome sequence of Streptomyces niveus SCSIO 3406.</title>
        <authorList>
            <person name="Zhu Q."/>
            <person name="Cheng W."/>
            <person name="Song Y."/>
            <person name="Li Q."/>
            <person name="Ju J."/>
        </authorList>
    </citation>
    <scope>NUCLEOTIDE SEQUENCE [LARGE SCALE GENOMIC DNA]</scope>
    <source>
        <strain evidence="2 3">SCSIO 3406</strain>
    </source>
</reference>
<feature type="transmembrane region" description="Helical" evidence="1">
    <location>
        <begin position="123"/>
        <end position="146"/>
    </location>
</feature>
<evidence type="ECO:0000313" key="2">
    <source>
        <dbReference type="EMBL" id="AQU66099.1"/>
    </source>
</evidence>
<keyword evidence="1" id="KW-0472">Membrane</keyword>
<dbReference type="Proteomes" id="UP000189677">
    <property type="component" value="Chromosome"/>
</dbReference>
<feature type="transmembrane region" description="Helical" evidence="1">
    <location>
        <begin position="21"/>
        <end position="43"/>
    </location>
</feature>
<keyword evidence="1" id="KW-1133">Transmembrane helix</keyword>
<evidence type="ECO:0000313" key="3">
    <source>
        <dbReference type="Proteomes" id="UP000189677"/>
    </source>
</evidence>
<dbReference type="RefSeq" id="WP_159392401.1">
    <property type="nucleotide sequence ID" value="NZ_CP018047.1"/>
</dbReference>
<sequence>MTTTQETAQRGARPRVVETAFLLLLAAIAVDAVVWTLDTFVVSPSGFDEMRDEMGESGAIRQVAMSAGFLILTSGLFLFFVFQMRQGRNWARNTLAAVAALVVFFVINSMSTNEFDKGGTAGVIYDVFISVSPVFLVAGAVLLMFLPTANAYFSTTKHTGQQAVR</sequence>
<proteinExistence type="predicted"/>
<keyword evidence="3" id="KW-1185">Reference proteome</keyword>
<feature type="transmembrane region" description="Helical" evidence="1">
    <location>
        <begin position="94"/>
        <end position="111"/>
    </location>
</feature>
<name>A0A1U9QPU9_STRNV</name>
<accession>A0A1U9QPU9</accession>
<protein>
    <submittedName>
        <fullName evidence="2">Uncharacterized protein</fullName>
    </submittedName>
</protein>